<keyword evidence="9" id="KW-1185">Reference proteome</keyword>
<evidence type="ECO:0000256" key="2">
    <source>
        <dbReference type="ARBA" id="ARBA00022475"/>
    </source>
</evidence>
<evidence type="ECO:0000259" key="7">
    <source>
        <dbReference type="Pfam" id="PF06271"/>
    </source>
</evidence>
<comment type="caution">
    <text evidence="8">The sequence shown here is derived from an EMBL/GenBank/DDBJ whole genome shotgun (WGS) entry which is preliminary data.</text>
</comment>
<dbReference type="InterPro" id="IPR010432">
    <property type="entry name" value="RDD"/>
</dbReference>
<evidence type="ECO:0000313" key="8">
    <source>
        <dbReference type="EMBL" id="GAA4066839.1"/>
    </source>
</evidence>
<evidence type="ECO:0000256" key="1">
    <source>
        <dbReference type="ARBA" id="ARBA00004651"/>
    </source>
</evidence>
<comment type="subcellular location">
    <subcellularLocation>
        <location evidence="1">Cell membrane</location>
        <topology evidence="1">Multi-pass membrane protein</topology>
    </subcellularLocation>
</comment>
<feature type="domain" description="RDD" evidence="7">
    <location>
        <begin position="15"/>
        <end position="129"/>
    </location>
</feature>
<gene>
    <name evidence="8" type="ORF">GCM10022389_09640</name>
</gene>
<dbReference type="InterPro" id="IPR051791">
    <property type="entry name" value="Pra-immunoreactive"/>
</dbReference>
<keyword evidence="2" id="KW-1003">Cell membrane</keyword>
<evidence type="ECO:0000256" key="3">
    <source>
        <dbReference type="ARBA" id="ARBA00022692"/>
    </source>
</evidence>
<protein>
    <recommendedName>
        <fullName evidence="7">RDD domain-containing protein</fullName>
    </recommendedName>
</protein>
<evidence type="ECO:0000256" key="4">
    <source>
        <dbReference type="ARBA" id="ARBA00022989"/>
    </source>
</evidence>
<evidence type="ECO:0000256" key="5">
    <source>
        <dbReference type="ARBA" id="ARBA00023136"/>
    </source>
</evidence>
<dbReference type="PANTHER" id="PTHR36115">
    <property type="entry name" value="PROLINE-RICH ANTIGEN HOMOLOG-RELATED"/>
    <property type="match status" value="1"/>
</dbReference>
<dbReference type="RefSeq" id="WP_344815631.1">
    <property type="nucleotide sequence ID" value="NZ_BAABCT010000002.1"/>
</dbReference>
<feature type="transmembrane region" description="Helical" evidence="6">
    <location>
        <begin position="21"/>
        <end position="49"/>
    </location>
</feature>
<keyword evidence="4 6" id="KW-1133">Transmembrane helix</keyword>
<sequence length="170" mass="19371">MESKKEFEVSGDLLASSGQRFINYIIDLIVVYITIFSISFVVAIVALLLGANTIVEKLQSITTLESYLIFFSIFIPYYSVLENKTSRTIGKYITKTMVVMEDGSKPDFGTTLRRTLCRIIPFEAFSFIGSYSRGWHDSIPDTYVVRKDAFEKAFEAHYSLDEIGKPQEEQ</sequence>
<evidence type="ECO:0000313" key="9">
    <source>
        <dbReference type="Proteomes" id="UP001500367"/>
    </source>
</evidence>
<feature type="transmembrane region" description="Helical" evidence="6">
    <location>
        <begin position="61"/>
        <end position="81"/>
    </location>
</feature>
<reference evidence="9" key="1">
    <citation type="journal article" date="2019" name="Int. J. Syst. Evol. Microbiol.">
        <title>The Global Catalogue of Microorganisms (GCM) 10K type strain sequencing project: providing services to taxonomists for standard genome sequencing and annotation.</title>
        <authorList>
            <consortium name="The Broad Institute Genomics Platform"/>
            <consortium name="The Broad Institute Genome Sequencing Center for Infectious Disease"/>
            <person name="Wu L."/>
            <person name="Ma J."/>
        </authorList>
    </citation>
    <scope>NUCLEOTIDE SEQUENCE [LARGE SCALE GENOMIC DNA]</scope>
    <source>
        <strain evidence="9">JCM 17069</strain>
    </source>
</reference>
<accession>A0ABP7VGJ1</accession>
<dbReference type="EMBL" id="BAABCT010000002">
    <property type="protein sequence ID" value="GAA4066839.1"/>
    <property type="molecule type" value="Genomic_DNA"/>
</dbReference>
<organism evidence="8 9">
    <name type="scientific">Flavobacterium cheonanense</name>
    <dbReference type="NCBI Taxonomy" id="706183"/>
    <lineage>
        <taxon>Bacteria</taxon>
        <taxon>Pseudomonadati</taxon>
        <taxon>Bacteroidota</taxon>
        <taxon>Flavobacteriia</taxon>
        <taxon>Flavobacteriales</taxon>
        <taxon>Flavobacteriaceae</taxon>
        <taxon>Flavobacterium</taxon>
    </lineage>
</organism>
<dbReference type="Proteomes" id="UP001500367">
    <property type="component" value="Unassembled WGS sequence"/>
</dbReference>
<keyword evidence="3 6" id="KW-0812">Transmembrane</keyword>
<keyword evidence="5 6" id="KW-0472">Membrane</keyword>
<dbReference type="PANTHER" id="PTHR36115:SF4">
    <property type="entry name" value="MEMBRANE PROTEIN"/>
    <property type="match status" value="1"/>
</dbReference>
<evidence type="ECO:0000256" key="6">
    <source>
        <dbReference type="SAM" id="Phobius"/>
    </source>
</evidence>
<dbReference type="Pfam" id="PF06271">
    <property type="entry name" value="RDD"/>
    <property type="match status" value="1"/>
</dbReference>
<name>A0ABP7VGJ1_9FLAO</name>
<proteinExistence type="predicted"/>